<accession>A0A7C9EFN4</accession>
<name>A0A7C9EFN4_OPUST</name>
<dbReference type="EMBL" id="GISG01234692">
    <property type="protein sequence ID" value="MBA4667222.1"/>
    <property type="molecule type" value="Transcribed_RNA"/>
</dbReference>
<protein>
    <submittedName>
        <fullName evidence="1">Uncharacterized protein</fullName>
    </submittedName>
</protein>
<organism evidence="1">
    <name type="scientific">Opuntia streptacantha</name>
    <name type="common">Prickly pear cactus</name>
    <name type="synonym">Opuntia cardona</name>
    <dbReference type="NCBI Taxonomy" id="393608"/>
    <lineage>
        <taxon>Eukaryota</taxon>
        <taxon>Viridiplantae</taxon>
        <taxon>Streptophyta</taxon>
        <taxon>Embryophyta</taxon>
        <taxon>Tracheophyta</taxon>
        <taxon>Spermatophyta</taxon>
        <taxon>Magnoliopsida</taxon>
        <taxon>eudicotyledons</taxon>
        <taxon>Gunneridae</taxon>
        <taxon>Pentapetalae</taxon>
        <taxon>Caryophyllales</taxon>
        <taxon>Cactineae</taxon>
        <taxon>Cactaceae</taxon>
        <taxon>Opuntioideae</taxon>
        <taxon>Opuntia</taxon>
    </lineage>
</organism>
<dbReference type="EMBL" id="GISG01234690">
    <property type="protein sequence ID" value="MBA4667220.1"/>
    <property type="molecule type" value="Transcribed_RNA"/>
</dbReference>
<reference evidence="1" key="2">
    <citation type="submission" date="2020-07" db="EMBL/GenBank/DDBJ databases">
        <authorList>
            <person name="Vera ALvarez R."/>
            <person name="Arias-Moreno D.M."/>
            <person name="Jimenez-Jacinto V."/>
            <person name="Jimenez-Bremont J.F."/>
            <person name="Swaminathan K."/>
            <person name="Moose S.P."/>
            <person name="Guerrero-Gonzalez M.L."/>
            <person name="Marino-Ramirez L."/>
            <person name="Landsman D."/>
            <person name="Rodriguez-Kessler M."/>
            <person name="Delgado-Sanchez P."/>
        </authorList>
    </citation>
    <scope>NUCLEOTIDE SEQUENCE</scope>
    <source>
        <tissue evidence="1">Cladode</tissue>
    </source>
</reference>
<proteinExistence type="predicted"/>
<evidence type="ECO:0000313" key="1">
    <source>
        <dbReference type="EMBL" id="MBA4667222.1"/>
    </source>
</evidence>
<reference evidence="1" key="1">
    <citation type="journal article" date="2013" name="J. Plant Res.">
        <title>Effect of fungi and light on seed germination of three Opuntia species from semiarid lands of central Mexico.</title>
        <authorList>
            <person name="Delgado-Sanchez P."/>
            <person name="Jimenez-Bremont J.F."/>
            <person name="Guerrero-Gonzalez Mde L."/>
            <person name="Flores J."/>
        </authorList>
    </citation>
    <scope>NUCLEOTIDE SEQUENCE</scope>
    <source>
        <tissue evidence="1">Cladode</tissue>
    </source>
</reference>
<dbReference type="AlphaFoldDB" id="A0A7C9EFN4"/>
<sequence>MIPCSLTLPWDILLIFCQNRGPLDVLMGPEAEFPRKEPNVCASALADTLKISDTERPFSRSCPGTLGESWARKGSGVSPATGLVPTSASKSINGFSGLRLLESSQSLDSSHSLHTNFKACTTSPIKGR</sequence>